<dbReference type="Pfam" id="PF00419">
    <property type="entry name" value="Fimbrial"/>
    <property type="match status" value="1"/>
</dbReference>
<evidence type="ECO:0000313" key="3">
    <source>
        <dbReference type="EMBL" id="WFF80610.1"/>
    </source>
</evidence>
<dbReference type="SUPFAM" id="SSF49401">
    <property type="entry name" value="Bacterial adhesins"/>
    <property type="match status" value="1"/>
</dbReference>
<reference evidence="3" key="1">
    <citation type="submission" date="2023-03" db="EMBL/GenBank/DDBJ databases">
        <title>Synergistic degradation of erythromycin by symbiotic bacteria Ery-6A and Ery-6B and application in simulated water remediation.</title>
        <authorList>
            <person name="Xu S."/>
        </authorList>
    </citation>
    <scope>NUCLEOTIDE SEQUENCE</scope>
    <source>
        <strain evidence="3">Ery-6A</strain>
    </source>
</reference>
<organism evidence="3 4">
    <name type="scientific">Delftia tsuruhatensis</name>
    <dbReference type="NCBI Taxonomy" id="180282"/>
    <lineage>
        <taxon>Bacteria</taxon>
        <taxon>Pseudomonadati</taxon>
        <taxon>Pseudomonadota</taxon>
        <taxon>Betaproteobacteria</taxon>
        <taxon>Burkholderiales</taxon>
        <taxon>Comamonadaceae</taxon>
        <taxon>Delftia</taxon>
    </lineage>
</organism>
<sequence length="199" mass="20755">MSPLPKRGFALAQETPHGAATDKLFDSAHLRASGTQQIEKLSGSILQYRAGSNSGQLLIDFQTITPVQIIPQVPTCRVSASTINLPLGNVFFPSSTPVGTTANEQAFNISLNRAGGNSATASQASNATGVAIQITRLDTPLEFGQNSAAAGNTNQWFAGSAVFGQGKLDIPLKARYLKTAAQVTPGKANGAATFTMSYQ</sequence>
<dbReference type="InterPro" id="IPR050263">
    <property type="entry name" value="Bact_Fimbrial_Adh_Pro"/>
</dbReference>
<proteinExistence type="predicted"/>
<dbReference type="RefSeq" id="WP_277849049.1">
    <property type="nucleotide sequence ID" value="NZ_CP120956.1"/>
</dbReference>
<evidence type="ECO:0000313" key="4">
    <source>
        <dbReference type="Proteomes" id="UP001219066"/>
    </source>
</evidence>
<dbReference type="PANTHER" id="PTHR33420:SF3">
    <property type="entry name" value="FIMBRIAL SUBUNIT ELFA"/>
    <property type="match status" value="1"/>
</dbReference>
<dbReference type="GO" id="GO:0009289">
    <property type="term" value="C:pilus"/>
    <property type="evidence" value="ECO:0007669"/>
    <property type="project" value="InterPro"/>
</dbReference>
<dbReference type="EMBL" id="CP120956">
    <property type="protein sequence ID" value="WFF80610.1"/>
    <property type="molecule type" value="Genomic_DNA"/>
</dbReference>
<evidence type="ECO:0000256" key="1">
    <source>
        <dbReference type="ARBA" id="ARBA00022729"/>
    </source>
</evidence>
<feature type="domain" description="Fimbrial-type adhesion" evidence="2">
    <location>
        <begin position="119"/>
        <end position="199"/>
    </location>
</feature>
<dbReference type="InterPro" id="IPR000259">
    <property type="entry name" value="Adhesion_dom_fimbrial"/>
</dbReference>
<dbReference type="AlphaFoldDB" id="A0AAX3SKX2"/>
<dbReference type="InterPro" id="IPR036937">
    <property type="entry name" value="Adhesion_dom_fimbrial_sf"/>
</dbReference>
<dbReference type="PANTHER" id="PTHR33420">
    <property type="entry name" value="FIMBRIAL SUBUNIT ELFA-RELATED"/>
    <property type="match status" value="1"/>
</dbReference>
<accession>A0AAX3SKX2</accession>
<keyword evidence="1" id="KW-0732">Signal</keyword>
<dbReference type="Gene3D" id="2.60.40.1090">
    <property type="entry name" value="Fimbrial-type adhesion domain"/>
    <property type="match status" value="1"/>
</dbReference>
<name>A0AAX3SKX2_9BURK</name>
<dbReference type="GO" id="GO:0043709">
    <property type="term" value="P:cell adhesion involved in single-species biofilm formation"/>
    <property type="evidence" value="ECO:0007669"/>
    <property type="project" value="TreeGrafter"/>
</dbReference>
<dbReference type="InterPro" id="IPR008966">
    <property type="entry name" value="Adhesion_dom_sf"/>
</dbReference>
<dbReference type="Proteomes" id="UP001219066">
    <property type="component" value="Chromosome"/>
</dbReference>
<gene>
    <name evidence="3" type="ORF">PYR84_27340</name>
</gene>
<evidence type="ECO:0000259" key="2">
    <source>
        <dbReference type="Pfam" id="PF00419"/>
    </source>
</evidence>
<protein>
    <recommendedName>
        <fullName evidence="2">Fimbrial-type adhesion domain-containing protein</fullName>
    </recommendedName>
</protein>